<keyword evidence="1" id="KW-0472">Membrane</keyword>
<dbReference type="InParanoid" id="A0A251SLJ8"/>
<evidence type="ECO:0000313" key="3">
    <source>
        <dbReference type="Proteomes" id="UP000215914"/>
    </source>
</evidence>
<keyword evidence="1" id="KW-1133">Transmembrane helix</keyword>
<sequence>MVNSKSLQTVISLLSFCLLQKARHVPCNFNRTMQRDIFLIFFVFHLFLILRLDCSEIKRKQIQNLFIKIYKKTI</sequence>
<evidence type="ECO:0000256" key="1">
    <source>
        <dbReference type="SAM" id="Phobius"/>
    </source>
</evidence>
<dbReference type="EMBL" id="CM007903">
    <property type="protein sequence ID" value="OTF99736.1"/>
    <property type="molecule type" value="Genomic_DNA"/>
</dbReference>
<dbReference type="AlphaFoldDB" id="A0A251SLJ8"/>
<accession>A0A251SLJ8</accession>
<protein>
    <submittedName>
        <fullName evidence="2">Uncharacterized protein</fullName>
    </submittedName>
</protein>
<evidence type="ECO:0000313" key="2">
    <source>
        <dbReference type="EMBL" id="OTF99736.1"/>
    </source>
</evidence>
<keyword evidence="3" id="KW-1185">Reference proteome</keyword>
<gene>
    <name evidence="2" type="ORF">HannXRQ_Chr14g0459881</name>
</gene>
<dbReference type="Proteomes" id="UP000215914">
    <property type="component" value="Chromosome 14"/>
</dbReference>
<reference evidence="3" key="1">
    <citation type="journal article" date="2017" name="Nature">
        <title>The sunflower genome provides insights into oil metabolism, flowering and Asterid evolution.</title>
        <authorList>
            <person name="Badouin H."/>
            <person name="Gouzy J."/>
            <person name="Grassa C.J."/>
            <person name="Murat F."/>
            <person name="Staton S.E."/>
            <person name="Cottret L."/>
            <person name="Lelandais-Briere C."/>
            <person name="Owens G.L."/>
            <person name="Carrere S."/>
            <person name="Mayjonade B."/>
            <person name="Legrand L."/>
            <person name="Gill N."/>
            <person name="Kane N.C."/>
            <person name="Bowers J.E."/>
            <person name="Hubner S."/>
            <person name="Bellec A."/>
            <person name="Berard A."/>
            <person name="Berges H."/>
            <person name="Blanchet N."/>
            <person name="Boniface M.C."/>
            <person name="Brunel D."/>
            <person name="Catrice O."/>
            <person name="Chaidir N."/>
            <person name="Claudel C."/>
            <person name="Donnadieu C."/>
            <person name="Faraut T."/>
            <person name="Fievet G."/>
            <person name="Helmstetter N."/>
            <person name="King M."/>
            <person name="Knapp S.J."/>
            <person name="Lai Z."/>
            <person name="Le Paslier M.C."/>
            <person name="Lippi Y."/>
            <person name="Lorenzon L."/>
            <person name="Mandel J.R."/>
            <person name="Marage G."/>
            <person name="Marchand G."/>
            <person name="Marquand E."/>
            <person name="Bret-Mestries E."/>
            <person name="Morien E."/>
            <person name="Nambeesan S."/>
            <person name="Nguyen T."/>
            <person name="Pegot-Espagnet P."/>
            <person name="Pouilly N."/>
            <person name="Raftis F."/>
            <person name="Sallet E."/>
            <person name="Schiex T."/>
            <person name="Thomas J."/>
            <person name="Vandecasteele C."/>
            <person name="Vares D."/>
            <person name="Vear F."/>
            <person name="Vautrin S."/>
            <person name="Crespi M."/>
            <person name="Mangin B."/>
            <person name="Burke J.M."/>
            <person name="Salse J."/>
            <person name="Munos S."/>
            <person name="Vincourt P."/>
            <person name="Rieseberg L.H."/>
            <person name="Langlade N.B."/>
        </authorList>
    </citation>
    <scope>NUCLEOTIDE SEQUENCE [LARGE SCALE GENOMIC DNA]</scope>
    <source>
        <strain evidence="3">cv. SF193</strain>
    </source>
</reference>
<keyword evidence="1" id="KW-0812">Transmembrane</keyword>
<organism evidence="2 3">
    <name type="scientific">Helianthus annuus</name>
    <name type="common">Common sunflower</name>
    <dbReference type="NCBI Taxonomy" id="4232"/>
    <lineage>
        <taxon>Eukaryota</taxon>
        <taxon>Viridiplantae</taxon>
        <taxon>Streptophyta</taxon>
        <taxon>Embryophyta</taxon>
        <taxon>Tracheophyta</taxon>
        <taxon>Spermatophyta</taxon>
        <taxon>Magnoliopsida</taxon>
        <taxon>eudicotyledons</taxon>
        <taxon>Gunneridae</taxon>
        <taxon>Pentapetalae</taxon>
        <taxon>asterids</taxon>
        <taxon>campanulids</taxon>
        <taxon>Asterales</taxon>
        <taxon>Asteraceae</taxon>
        <taxon>Asteroideae</taxon>
        <taxon>Heliantheae alliance</taxon>
        <taxon>Heliantheae</taxon>
        <taxon>Helianthus</taxon>
    </lineage>
</organism>
<feature type="transmembrane region" description="Helical" evidence="1">
    <location>
        <begin position="32"/>
        <end position="50"/>
    </location>
</feature>
<name>A0A251SLJ8_HELAN</name>
<proteinExistence type="predicted"/>